<evidence type="ECO:0000313" key="1">
    <source>
        <dbReference type="EMBL" id="TKR70109.1"/>
    </source>
</evidence>
<name>A0A4U5MKX1_STECR</name>
<dbReference type="AlphaFoldDB" id="A0A4U5MKX1"/>
<gene>
    <name evidence="1" type="ORF">L596_022173</name>
</gene>
<evidence type="ECO:0000313" key="2">
    <source>
        <dbReference type="Proteomes" id="UP000298663"/>
    </source>
</evidence>
<dbReference type="Proteomes" id="UP000298663">
    <property type="component" value="Unassembled WGS sequence"/>
</dbReference>
<reference evidence="1 2" key="1">
    <citation type="journal article" date="2015" name="Genome Biol.">
        <title>Comparative genomics of Steinernema reveals deeply conserved gene regulatory networks.</title>
        <authorList>
            <person name="Dillman A.R."/>
            <person name="Macchietto M."/>
            <person name="Porter C.F."/>
            <person name="Rogers A."/>
            <person name="Williams B."/>
            <person name="Antoshechkin I."/>
            <person name="Lee M.M."/>
            <person name="Goodwin Z."/>
            <person name="Lu X."/>
            <person name="Lewis E.E."/>
            <person name="Goodrich-Blair H."/>
            <person name="Stock S.P."/>
            <person name="Adams B.J."/>
            <person name="Sternberg P.W."/>
            <person name="Mortazavi A."/>
        </authorList>
    </citation>
    <scope>NUCLEOTIDE SEQUENCE [LARGE SCALE GENOMIC DNA]</scope>
    <source>
        <strain evidence="1 2">ALL</strain>
    </source>
</reference>
<proteinExistence type="predicted"/>
<keyword evidence="2" id="KW-1185">Reference proteome</keyword>
<dbReference type="EMBL" id="AZBU02000007">
    <property type="protein sequence ID" value="TKR70109.1"/>
    <property type="molecule type" value="Genomic_DNA"/>
</dbReference>
<organism evidence="1 2">
    <name type="scientific">Steinernema carpocapsae</name>
    <name type="common">Entomopathogenic nematode</name>
    <dbReference type="NCBI Taxonomy" id="34508"/>
    <lineage>
        <taxon>Eukaryota</taxon>
        <taxon>Metazoa</taxon>
        <taxon>Ecdysozoa</taxon>
        <taxon>Nematoda</taxon>
        <taxon>Chromadorea</taxon>
        <taxon>Rhabditida</taxon>
        <taxon>Tylenchina</taxon>
        <taxon>Panagrolaimomorpha</taxon>
        <taxon>Strongyloidoidea</taxon>
        <taxon>Steinernematidae</taxon>
        <taxon>Steinernema</taxon>
    </lineage>
</organism>
<sequence length="86" mass="10328">MMAFDLSYLSIYIIEIKNNEYLEHELAQEDALKRLLPFLCQHIDDNNGQLECNARNPHEILKKESKIKLFVLYCLKDIYNDFLEYK</sequence>
<protein>
    <submittedName>
        <fullName evidence="1">Uncharacterized protein</fullName>
    </submittedName>
</protein>
<accession>A0A4U5MKX1</accession>
<reference evidence="1 2" key="2">
    <citation type="journal article" date="2019" name="G3 (Bethesda)">
        <title>Hybrid Assembly of the Genome of the Entomopathogenic Nematode Steinernema carpocapsae Identifies the X-Chromosome.</title>
        <authorList>
            <person name="Serra L."/>
            <person name="Macchietto M."/>
            <person name="Macias-Munoz A."/>
            <person name="McGill C.J."/>
            <person name="Rodriguez I.M."/>
            <person name="Rodriguez B."/>
            <person name="Murad R."/>
            <person name="Mortazavi A."/>
        </authorList>
    </citation>
    <scope>NUCLEOTIDE SEQUENCE [LARGE SCALE GENOMIC DNA]</scope>
    <source>
        <strain evidence="1 2">ALL</strain>
    </source>
</reference>
<comment type="caution">
    <text evidence="1">The sequence shown here is derived from an EMBL/GenBank/DDBJ whole genome shotgun (WGS) entry which is preliminary data.</text>
</comment>